<dbReference type="InterPro" id="IPR042242">
    <property type="entry name" value="RecO_C"/>
</dbReference>
<evidence type="ECO:0000313" key="10">
    <source>
        <dbReference type="Proteomes" id="UP000236592"/>
    </source>
</evidence>
<dbReference type="EMBL" id="CP025938">
    <property type="protein sequence ID" value="AUS05395.1"/>
    <property type="molecule type" value="Genomic_DNA"/>
</dbReference>
<dbReference type="KEGG" id="taj:C1A40_07865"/>
<dbReference type="PANTHER" id="PTHR33991">
    <property type="entry name" value="DNA REPAIR PROTEIN RECO"/>
    <property type="match status" value="1"/>
</dbReference>
<dbReference type="AlphaFoldDB" id="A0A2I7SHK7"/>
<reference evidence="10" key="1">
    <citation type="submission" date="2018-01" db="EMBL/GenBank/DDBJ databases">
        <title>Complete genome of Tamlana sp. UJ94.</title>
        <authorList>
            <person name="Jung J."/>
            <person name="Chung D."/>
            <person name="Bae S.S."/>
            <person name="Baek K."/>
        </authorList>
    </citation>
    <scope>NUCLEOTIDE SEQUENCE [LARGE SCALE GENOMIC DNA]</scope>
    <source>
        <strain evidence="10">UJ94</strain>
    </source>
</reference>
<comment type="similarity">
    <text evidence="1 7">Belongs to the RecO family.</text>
</comment>
<evidence type="ECO:0000256" key="5">
    <source>
        <dbReference type="ARBA" id="ARBA00023204"/>
    </source>
</evidence>
<dbReference type="NCBIfam" id="TIGR00613">
    <property type="entry name" value="reco"/>
    <property type="match status" value="1"/>
</dbReference>
<dbReference type="RefSeq" id="WP_102995432.1">
    <property type="nucleotide sequence ID" value="NZ_CP025938.1"/>
</dbReference>
<evidence type="ECO:0000313" key="9">
    <source>
        <dbReference type="EMBL" id="AUS05395.1"/>
    </source>
</evidence>
<dbReference type="Pfam" id="PF02565">
    <property type="entry name" value="RecO_C"/>
    <property type="match status" value="1"/>
</dbReference>
<keyword evidence="3 7" id="KW-0227">DNA damage</keyword>
<dbReference type="OrthoDB" id="9789152at2"/>
<dbReference type="InterPro" id="IPR022572">
    <property type="entry name" value="DNA_rep/recomb_RecO_N"/>
</dbReference>
<dbReference type="Pfam" id="PF11967">
    <property type="entry name" value="RecO_N"/>
    <property type="match status" value="1"/>
</dbReference>
<dbReference type="SUPFAM" id="SSF50249">
    <property type="entry name" value="Nucleic acid-binding proteins"/>
    <property type="match status" value="1"/>
</dbReference>
<dbReference type="InterPro" id="IPR003717">
    <property type="entry name" value="RecO"/>
</dbReference>
<keyword evidence="5 7" id="KW-0234">DNA repair</keyword>
<dbReference type="GO" id="GO:0006302">
    <property type="term" value="P:double-strand break repair"/>
    <property type="evidence" value="ECO:0007669"/>
    <property type="project" value="TreeGrafter"/>
</dbReference>
<evidence type="ECO:0000259" key="8">
    <source>
        <dbReference type="Pfam" id="PF11967"/>
    </source>
</evidence>
<feature type="domain" description="DNA replication/recombination mediator RecO N-terminal" evidence="8">
    <location>
        <begin position="1"/>
        <end position="80"/>
    </location>
</feature>
<dbReference type="HAMAP" id="MF_00201">
    <property type="entry name" value="RecO"/>
    <property type="match status" value="1"/>
</dbReference>
<sequence>MLFTTPAIVLSKLKYRDHDLIVKCFTQQKGVISFLLRGVLKSKKTQNKAAYFQPLSQIQIVVDYKEKRSLQAIKDTKLKAIYTSLHTHVLKSAIVLFLSEVLSHTLHEEEQDEVLYSYLENTLMWLDGQSEYANFHLLFLLNLTKYLGFYPDTTDIDFPNFNLNEGKFELKPVYKNNISGSNVILLKQLLNASFDTLPSIKINAKQRQSFLSMMLLYFELHLGSFRPPKSLQVFNQVFS</sequence>
<name>A0A2I7SHK7_9FLAO</name>
<dbReference type="GO" id="GO:0043590">
    <property type="term" value="C:bacterial nucleoid"/>
    <property type="evidence" value="ECO:0007669"/>
    <property type="project" value="TreeGrafter"/>
</dbReference>
<evidence type="ECO:0000256" key="1">
    <source>
        <dbReference type="ARBA" id="ARBA00007452"/>
    </source>
</evidence>
<dbReference type="PANTHER" id="PTHR33991:SF1">
    <property type="entry name" value="DNA REPAIR PROTEIN RECO"/>
    <property type="match status" value="1"/>
</dbReference>
<dbReference type="Proteomes" id="UP000236592">
    <property type="component" value="Chromosome"/>
</dbReference>
<dbReference type="InterPro" id="IPR012340">
    <property type="entry name" value="NA-bd_OB-fold"/>
</dbReference>
<evidence type="ECO:0000256" key="2">
    <source>
        <dbReference type="ARBA" id="ARBA00021310"/>
    </source>
</evidence>
<dbReference type="SUPFAM" id="SSF57863">
    <property type="entry name" value="ArfGap/RecO-like zinc finger"/>
    <property type="match status" value="1"/>
</dbReference>
<keyword evidence="4 7" id="KW-0233">DNA recombination</keyword>
<evidence type="ECO:0000256" key="7">
    <source>
        <dbReference type="HAMAP-Rule" id="MF_00201"/>
    </source>
</evidence>
<dbReference type="Gene3D" id="1.20.1440.120">
    <property type="entry name" value="Recombination protein O, C-terminal domain"/>
    <property type="match status" value="1"/>
</dbReference>
<evidence type="ECO:0000256" key="6">
    <source>
        <dbReference type="ARBA" id="ARBA00033409"/>
    </source>
</evidence>
<organism evidence="9 10">
    <name type="scientific">Pseudotamlana carrageenivorans</name>
    <dbReference type="NCBI Taxonomy" id="2069432"/>
    <lineage>
        <taxon>Bacteria</taxon>
        <taxon>Pseudomonadati</taxon>
        <taxon>Bacteroidota</taxon>
        <taxon>Flavobacteriia</taxon>
        <taxon>Flavobacteriales</taxon>
        <taxon>Flavobacteriaceae</taxon>
        <taxon>Pseudotamlana</taxon>
    </lineage>
</organism>
<evidence type="ECO:0000256" key="4">
    <source>
        <dbReference type="ARBA" id="ARBA00023172"/>
    </source>
</evidence>
<dbReference type="GO" id="GO:0006310">
    <property type="term" value="P:DNA recombination"/>
    <property type="evidence" value="ECO:0007669"/>
    <property type="project" value="UniProtKB-UniRule"/>
</dbReference>
<keyword evidence="10" id="KW-1185">Reference proteome</keyword>
<protein>
    <recommendedName>
        <fullName evidence="2 7">DNA repair protein RecO</fullName>
    </recommendedName>
    <alternativeName>
        <fullName evidence="6 7">Recombination protein O</fullName>
    </alternativeName>
</protein>
<dbReference type="InterPro" id="IPR037278">
    <property type="entry name" value="ARFGAP/RecO"/>
</dbReference>
<dbReference type="Gene3D" id="2.40.50.140">
    <property type="entry name" value="Nucleic acid-binding proteins"/>
    <property type="match status" value="1"/>
</dbReference>
<gene>
    <name evidence="7 9" type="primary">recO</name>
    <name evidence="9" type="ORF">C1A40_07865</name>
</gene>
<evidence type="ECO:0000256" key="3">
    <source>
        <dbReference type="ARBA" id="ARBA00022763"/>
    </source>
</evidence>
<proteinExistence type="inferred from homology"/>
<comment type="function">
    <text evidence="7">Involved in DNA repair and RecF pathway recombination.</text>
</comment>
<accession>A0A2I7SHK7</accession>